<accession>A0A1H7RQU0</accession>
<gene>
    <name evidence="2" type="ORF">SAMN05444354_107117</name>
</gene>
<organism evidence="2 3">
    <name type="scientific">Stigmatella aurantiaca</name>
    <dbReference type="NCBI Taxonomy" id="41"/>
    <lineage>
        <taxon>Bacteria</taxon>
        <taxon>Pseudomonadati</taxon>
        <taxon>Myxococcota</taxon>
        <taxon>Myxococcia</taxon>
        <taxon>Myxococcales</taxon>
        <taxon>Cystobacterineae</taxon>
        <taxon>Archangiaceae</taxon>
        <taxon>Stigmatella</taxon>
    </lineage>
</organism>
<evidence type="ECO:0008006" key="4">
    <source>
        <dbReference type="Google" id="ProtNLM"/>
    </source>
</evidence>
<feature type="transmembrane region" description="Helical" evidence="1">
    <location>
        <begin position="12"/>
        <end position="32"/>
    </location>
</feature>
<sequence>MAAFSRLSPCSLYRFGMIAFFVLPVGYAFHVLSEPRIQSSLQDAHVSIRKPSALEPALEEECLSPSGSSPLTVSQTGPFRYELDLKGMDIRDAACGQRGYQSVPALKDGQVIGLKLLSIRPDSVLLQLGLRDQDVIRCINSIPMDSPEGALEVYVQVRGTTSRFEVELDRGGKMLRHTYFLKK</sequence>
<keyword evidence="1" id="KW-0812">Transmembrane</keyword>
<keyword evidence="1" id="KW-0472">Membrane</keyword>
<keyword evidence="1" id="KW-1133">Transmembrane helix</keyword>
<dbReference type="AlphaFoldDB" id="A0A1H7RQU0"/>
<dbReference type="Proteomes" id="UP000182719">
    <property type="component" value="Unassembled WGS sequence"/>
</dbReference>
<reference evidence="3" key="1">
    <citation type="submission" date="2016-10" db="EMBL/GenBank/DDBJ databases">
        <authorList>
            <person name="Varghese N."/>
            <person name="Submissions S."/>
        </authorList>
    </citation>
    <scope>NUCLEOTIDE SEQUENCE [LARGE SCALE GENOMIC DNA]</scope>
    <source>
        <strain evidence="3">DSM 17044</strain>
    </source>
</reference>
<evidence type="ECO:0000313" key="3">
    <source>
        <dbReference type="Proteomes" id="UP000182719"/>
    </source>
</evidence>
<name>A0A1H7RQU0_STIAU</name>
<evidence type="ECO:0000256" key="1">
    <source>
        <dbReference type="SAM" id="Phobius"/>
    </source>
</evidence>
<dbReference type="InterPro" id="IPR036034">
    <property type="entry name" value="PDZ_sf"/>
</dbReference>
<dbReference type="SUPFAM" id="SSF50156">
    <property type="entry name" value="PDZ domain-like"/>
    <property type="match status" value="1"/>
</dbReference>
<protein>
    <recommendedName>
        <fullName evidence="4">PDZ domain-containing protein</fullName>
    </recommendedName>
</protein>
<dbReference type="Gene3D" id="2.30.42.10">
    <property type="match status" value="1"/>
</dbReference>
<proteinExistence type="predicted"/>
<dbReference type="OrthoDB" id="5447763at2"/>
<evidence type="ECO:0000313" key="2">
    <source>
        <dbReference type="EMBL" id="SEL61757.1"/>
    </source>
</evidence>
<dbReference type="RefSeq" id="WP_075007168.1">
    <property type="nucleotide sequence ID" value="NZ_FOAP01000007.1"/>
</dbReference>
<dbReference type="EMBL" id="FOAP01000007">
    <property type="protein sequence ID" value="SEL61757.1"/>
    <property type="molecule type" value="Genomic_DNA"/>
</dbReference>
<keyword evidence="3" id="KW-1185">Reference proteome</keyword>